<dbReference type="PANTHER" id="PTHR41260">
    <property type="entry name" value="PROTEIN ECSC"/>
    <property type="match status" value="1"/>
</dbReference>
<dbReference type="AlphaFoldDB" id="A0A251ZUP6"/>
<dbReference type="RefSeq" id="WP_086632404.1">
    <property type="nucleotide sequence ID" value="NZ_JOPB01000007.1"/>
</dbReference>
<reference evidence="3" key="1">
    <citation type="submission" date="2014-06" db="EMBL/GenBank/DDBJ databases">
        <authorList>
            <person name="Winans N.J."/>
            <person name="Newell P.D."/>
            <person name="Douglas A.E."/>
        </authorList>
    </citation>
    <scope>NUCLEOTIDE SEQUENCE [LARGE SCALE GENOMIC DNA]</scope>
    <source>
        <strain evidence="3">DmL_052</strain>
    </source>
</reference>
<evidence type="ECO:0000313" key="3">
    <source>
        <dbReference type="Proteomes" id="UP000194946"/>
    </source>
</evidence>
<evidence type="ECO:0000313" key="2">
    <source>
        <dbReference type="EMBL" id="OUI78391.1"/>
    </source>
</evidence>
<dbReference type="PANTHER" id="PTHR41260:SF1">
    <property type="entry name" value="PROTEIN ECSC"/>
    <property type="match status" value="1"/>
</dbReference>
<comment type="caution">
    <text evidence="2">The sequence shown here is derived from an EMBL/GenBank/DDBJ whole genome shotgun (WGS) entry which is preliminary data.</text>
</comment>
<gene>
    <name evidence="2" type="ORF">HK18_10195</name>
</gene>
<keyword evidence="1" id="KW-0812">Transmembrane</keyword>
<evidence type="ECO:0000256" key="1">
    <source>
        <dbReference type="SAM" id="Phobius"/>
    </source>
</evidence>
<protein>
    <recommendedName>
        <fullName evidence="4">Peptidase</fullName>
    </recommendedName>
</protein>
<organism evidence="2 3">
    <name type="scientific">Commensalibacter intestini</name>
    <dbReference type="NCBI Taxonomy" id="479936"/>
    <lineage>
        <taxon>Bacteria</taxon>
        <taxon>Pseudomonadati</taxon>
        <taxon>Pseudomonadota</taxon>
        <taxon>Alphaproteobacteria</taxon>
        <taxon>Acetobacterales</taxon>
        <taxon>Acetobacteraceae</taxon>
    </lineage>
</organism>
<evidence type="ECO:0008006" key="4">
    <source>
        <dbReference type="Google" id="ProtNLM"/>
    </source>
</evidence>
<keyword evidence="3" id="KW-1185">Reference proteome</keyword>
<name>A0A251ZUP6_9PROT</name>
<proteinExistence type="predicted"/>
<dbReference type="Proteomes" id="UP000194946">
    <property type="component" value="Unassembled WGS sequence"/>
</dbReference>
<feature type="transmembrane region" description="Helical" evidence="1">
    <location>
        <begin position="107"/>
        <end position="128"/>
    </location>
</feature>
<sequence length="279" mass="30678">MTIQDHTSLTPLSLNDQEIDQLTTALDKLESGRGVLLRLADVMGGAVGHAVKLGGRTLGFSANFQEKIQNLANNTVQHAFDIAILGMDHTADPLKEDKKYKKIRNSAVQAMVVASGAVGGFTGFAGMFPDISFTTLALMREIASIAQEEGEDLSNEETKRACLEVFALRSFGNTGRSTEENELGFFSARLMLRGRPMVLLMADISYQYGLSLSQKLSLQMMPVVSALCGASLNAAFLSHYRALARVHFVARRLEREHGPLARETIEYIRKQRFEEYAAS</sequence>
<dbReference type="Pfam" id="PF12787">
    <property type="entry name" value="EcsC"/>
    <property type="match status" value="1"/>
</dbReference>
<dbReference type="InterPro" id="IPR024787">
    <property type="entry name" value="EcsC"/>
</dbReference>
<dbReference type="EMBL" id="JOPB01000007">
    <property type="protein sequence ID" value="OUI78391.1"/>
    <property type="molecule type" value="Genomic_DNA"/>
</dbReference>
<keyword evidence="1" id="KW-1133">Transmembrane helix</keyword>
<keyword evidence="1" id="KW-0472">Membrane</keyword>
<accession>A0A251ZUP6</accession>